<keyword evidence="19" id="KW-1185">Reference proteome</keyword>
<evidence type="ECO:0000259" key="17">
    <source>
        <dbReference type="PROSITE" id="PS51918"/>
    </source>
</evidence>
<dbReference type="InterPro" id="IPR010505">
    <property type="entry name" value="MoaA_twitch"/>
</dbReference>
<evidence type="ECO:0000256" key="9">
    <source>
        <dbReference type="ARBA" id="ARBA00022741"/>
    </source>
</evidence>
<keyword evidence="9" id="KW-0547">Nucleotide-binding</keyword>
<keyword evidence="12" id="KW-0342">GTP-binding</keyword>
<keyword evidence="7" id="KW-0949">S-adenosyl-L-methionine</keyword>
<dbReference type="CDD" id="cd21117">
    <property type="entry name" value="Twitch_MoaA"/>
    <property type="match status" value="1"/>
</dbReference>
<dbReference type="GO" id="GO:0061798">
    <property type="term" value="F:GTP 3',8'-cyclase activity"/>
    <property type="evidence" value="ECO:0007669"/>
    <property type="project" value="UniProtKB-EC"/>
</dbReference>
<keyword evidence="11" id="KW-0411">Iron-sulfur</keyword>
<dbReference type="PROSITE" id="PS51918">
    <property type="entry name" value="RADICAL_SAM"/>
    <property type="match status" value="1"/>
</dbReference>
<feature type="compositionally biased region" description="Polar residues" evidence="16">
    <location>
        <begin position="560"/>
        <end position="569"/>
    </location>
</feature>
<dbReference type="InterPro" id="IPR013785">
    <property type="entry name" value="Aldolase_TIM"/>
</dbReference>
<dbReference type="PANTHER" id="PTHR22960">
    <property type="entry name" value="MOLYBDOPTERIN COFACTOR SYNTHESIS PROTEIN A"/>
    <property type="match status" value="1"/>
</dbReference>
<evidence type="ECO:0000313" key="18">
    <source>
        <dbReference type="EMBL" id="KZT72882.1"/>
    </source>
</evidence>
<dbReference type="GO" id="GO:0005525">
    <property type="term" value="F:GTP binding"/>
    <property type="evidence" value="ECO:0007669"/>
    <property type="project" value="UniProtKB-KW"/>
</dbReference>
<dbReference type="STRING" id="1314783.A0A165T3K2"/>
<keyword evidence="10" id="KW-0408">Iron</keyword>
<dbReference type="GO" id="GO:0061799">
    <property type="term" value="F:cyclic pyranopterin monophosphate synthase activity"/>
    <property type="evidence" value="ECO:0007669"/>
    <property type="project" value="TreeGrafter"/>
</dbReference>
<dbReference type="InterPro" id="IPR058240">
    <property type="entry name" value="rSAM_sf"/>
</dbReference>
<dbReference type="InterPro" id="IPR006638">
    <property type="entry name" value="Elp3/MiaA/NifB-like_rSAM"/>
</dbReference>
<evidence type="ECO:0000256" key="13">
    <source>
        <dbReference type="ARBA" id="ARBA00023150"/>
    </source>
</evidence>
<dbReference type="PANTHER" id="PTHR22960:SF0">
    <property type="entry name" value="MOLYBDENUM COFACTOR BIOSYNTHESIS PROTEIN 1"/>
    <property type="match status" value="1"/>
</dbReference>
<keyword evidence="13" id="KW-0501">Molybdenum cofactor biosynthesis</keyword>
<dbReference type="PROSITE" id="PS01305">
    <property type="entry name" value="MOAA_NIFB_PQQE"/>
    <property type="match status" value="1"/>
</dbReference>
<dbReference type="EC" id="4.1.99.22" evidence="5"/>
<proteinExistence type="inferred from homology"/>
<dbReference type="SMART" id="SM00729">
    <property type="entry name" value="Elp3"/>
    <property type="match status" value="1"/>
</dbReference>
<name>A0A165T3K2_9APHY</name>
<dbReference type="HAMAP" id="MF_01225_B">
    <property type="entry name" value="MoaA_B"/>
    <property type="match status" value="1"/>
</dbReference>
<evidence type="ECO:0000256" key="16">
    <source>
        <dbReference type="SAM" id="MobiDB-lite"/>
    </source>
</evidence>
<evidence type="ECO:0000256" key="14">
    <source>
        <dbReference type="ARBA" id="ARBA00023239"/>
    </source>
</evidence>
<dbReference type="SUPFAM" id="SSF102114">
    <property type="entry name" value="Radical SAM enzymes"/>
    <property type="match status" value="1"/>
</dbReference>
<dbReference type="AlphaFoldDB" id="A0A165T3K2"/>
<evidence type="ECO:0000256" key="8">
    <source>
        <dbReference type="ARBA" id="ARBA00022723"/>
    </source>
</evidence>
<protein>
    <recommendedName>
        <fullName evidence="5">GTP 3',8-cyclase</fullName>
        <ecNumber evidence="5">4.1.99.22</ecNumber>
    </recommendedName>
</protein>
<comment type="similarity">
    <text evidence="3">In the C-terminal section; belongs to the MoaC family.</text>
</comment>
<dbReference type="EMBL" id="KV429039">
    <property type="protein sequence ID" value="KZT72882.1"/>
    <property type="molecule type" value="Genomic_DNA"/>
</dbReference>
<gene>
    <name evidence="18" type="ORF">DAEQUDRAFT_704635</name>
</gene>
<evidence type="ECO:0000256" key="3">
    <source>
        <dbReference type="ARBA" id="ARBA00008484"/>
    </source>
</evidence>
<evidence type="ECO:0000256" key="15">
    <source>
        <dbReference type="ARBA" id="ARBA00048697"/>
    </source>
</evidence>
<comment type="cofactor">
    <cofactor evidence="1">
        <name>[4Fe-4S] cluster</name>
        <dbReference type="ChEBI" id="CHEBI:49883"/>
    </cofactor>
</comment>
<keyword evidence="6" id="KW-0004">4Fe-4S</keyword>
<sequence length="665" mass="73382">MFRGCRLGPNRASSGRVDLKSCGFRSTSVPRVAKGVCDEPVVRTRAKEKLVQIESERPFSPTLIDSFQRRHNYLRISLTERCNLRCFYCMPSEGVELSPREHILTDDEVIRLSKLFVRSGVTKIRLTGGEPTVRKSLGDIVVRLKGLRKFGLESIGMTSNGIALERRLSSLVENGLTHLNLSLDTLDPFKFEIMTRRRGHDAVLRSLDTALTSNLQSVKLNVVVVHGLNDHEVHDFLELTRDRELSVRFIEFMPFAGNKWDKRKMVPSAELLARIRHRHPDVMKAPDELNDTARSFVIPGYKGNFGFISSMSDHFCSSCNRLRLTADGQIKVCLFDAKEISLRDRMREGATDEELQQAIGLAVQGKEKHAGMEGIDVETNRPMILIGGVRVNTTFTPLRGASRSRKRKPILLPSRPGRLRLRSLAARAFSTNAPCAPDAVHPRPRLTHLDDSGKASMVDVSQKEPTKRRAVATGRIYIPEVAYDLTTANRSPLKSLEPNSAEHLSPLEKAKAKVRSKGDVLTVAKLAAIMGCKRTSDLIPLCHPLQLSHIAVTLHPEVHPSTSGSSGQEAQKDPSAASDSDVGTTRQGRGVDRTAFSILCRAEVTCGGKTGVEMEALTAVSIGLLTVWDMLKAVAGKEMTIGDIVVSSKEGGKSGDFQRVQYQTS</sequence>
<evidence type="ECO:0000256" key="6">
    <source>
        <dbReference type="ARBA" id="ARBA00022485"/>
    </source>
</evidence>
<evidence type="ECO:0000256" key="5">
    <source>
        <dbReference type="ARBA" id="ARBA00012167"/>
    </source>
</evidence>
<comment type="catalytic activity">
    <reaction evidence="15">
        <text>GTP + AH2 + S-adenosyl-L-methionine = (8S)-3',8-cyclo-7,8-dihydroguanosine 5'-triphosphate + 5'-deoxyadenosine + L-methionine + A + H(+)</text>
        <dbReference type="Rhea" id="RHEA:49576"/>
        <dbReference type="ChEBI" id="CHEBI:13193"/>
        <dbReference type="ChEBI" id="CHEBI:15378"/>
        <dbReference type="ChEBI" id="CHEBI:17319"/>
        <dbReference type="ChEBI" id="CHEBI:17499"/>
        <dbReference type="ChEBI" id="CHEBI:37565"/>
        <dbReference type="ChEBI" id="CHEBI:57844"/>
        <dbReference type="ChEBI" id="CHEBI:59789"/>
        <dbReference type="ChEBI" id="CHEBI:131766"/>
        <dbReference type="EC" id="4.1.99.22"/>
    </reaction>
</comment>
<dbReference type="GO" id="GO:0046872">
    <property type="term" value="F:metal ion binding"/>
    <property type="evidence" value="ECO:0007669"/>
    <property type="project" value="UniProtKB-KW"/>
</dbReference>
<dbReference type="InterPro" id="IPR036522">
    <property type="entry name" value="MoaC_sf"/>
</dbReference>
<dbReference type="OrthoDB" id="429626at2759"/>
<dbReference type="SFLD" id="SFLDS00029">
    <property type="entry name" value="Radical_SAM"/>
    <property type="match status" value="1"/>
</dbReference>
<evidence type="ECO:0000256" key="1">
    <source>
        <dbReference type="ARBA" id="ARBA00001966"/>
    </source>
</evidence>
<dbReference type="Pfam" id="PF04055">
    <property type="entry name" value="Radical_SAM"/>
    <property type="match status" value="1"/>
</dbReference>
<dbReference type="NCBIfam" id="TIGR02666">
    <property type="entry name" value="moaA"/>
    <property type="match status" value="1"/>
</dbReference>
<dbReference type="UniPathway" id="UPA00344"/>
<keyword evidence="8" id="KW-0479">Metal-binding</keyword>
<evidence type="ECO:0000256" key="7">
    <source>
        <dbReference type="ARBA" id="ARBA00022691"/>
    </source>
</evidence>
<dbReference type="Pfam" id="PF01967">
    <property type="entry name" value="MoaC"/>
    <property type="match status" value="1"/>
</dbReference>
<dbReference type="InterPro" id="IPR040064">
    <property type="entry name" value="MoaA-like"/>
</dbReference>
<dbReference type="SFLD" id="SFLDG01067">
    <property type="entry name" value="SPASM/twitch_domain_containing"/>
    <property type="match status" value="1"/>
</dbReference>
<dbReference type="InterPro" id="IPR050105">
    <property type="entry name" value="MoCo_biosynth_MoaA/MoaC"/>
</dbReference>
<reference evidence="18 19" key="1">
    <citation type="journal article" date="2016" name="Mol. Biol. Evol.">
        <title>Comparative Genomics of Early-Diverging Mushroom-Forming Fungi Provides Insights into the Origins of Lignocellulose Decay Capabilities.</title>
        <authorList>
            <person name="Nagy L.G."/>
            <person name="Riley R."/>
            <person name="Tritt A."/>
            <person name="Adam C."/>
            <person name="Daum C."/>
            <person name="Floudas D."/>
            <person name="Sun H."/>
            <person name="Yadav J.S."/>
            <person name="Pangilinan J."/>
            <person name="Larsson K.H."/>
            <person name="Matsuura K."/>
            <person name="Barry K."/>
            <person name="Labutti K."/>
            <person name="Kuo R."/>
            <person name="Ohm R.A."/>
            <person name="Bhattacharya S.S."/>
            <person name="Shirouzu T."/>
            <person name="Yoshinaga Y."/>
            <person name="Martin F.M."/>
            <person name="Grigoriev I.V."/>
            <person name="Hibbett D.S."/>
        </authorList>
    </citation>
    <scope>NUCLEOTIDE SEQUENCE [LARGE SCALE GENOMIC DNA]</scope>
    <source>
        <strain evidence="18 19">L-15889</strain>
    </source>
</reference>
<feature type="compositionally biased region" description="Polar residues" evidence="16">
    <location>
        <begin position="577"/>
        <end position="587"/>
    </location>
</feature>
<dbReference type="SFLD" id="SFLDG01383">
    <property type="entry name" value="cyclic_pyranopterin_phosphate"/>
    <property type="match status" value="1"/>
</dbReference>
<dbReference type="GO" id="GO:0051539">
    <property type="term" value="F:4 iron, 4 sulfur cluster binding"/>
    <property type="evidence" value="ECO:0007669"/>
    <property type="project" value="UniProtKB-KW"/>
</dbReference>
<evidence type="ECO:0000313" key="19">
    <source>
        <dbReference type="Proteomes" id="UP000076727"/>
    </source>
</evidence>
<dbReference type="Proteomes" id="UP000076727">
    <property type="component" value="Unassembled WGS sequence"/>
</dbReference>
<dbReference type="Gene3D" id="3.20.20.70">
    <property type="entry name" value="Aldolase class I"/>
    <property type="match status" value="1"/>
</dbReference>
<accession>A0A165T3K2</accession>
<evidence type="ECO:0000256" key="11">
    <source>
        <dbReference type="ARBA" id="ARBA00023014"/>
    </source>
</evidence>
<dbReference type="GO" id="GO:0006777">
    <property type="term" value="P:Mo-molybdopterin cofactor biosynthetic process"/>
    <property type="evidence" value="ECO:0007669"/>
    <property type="project" value="UniProtKB-KW"/>
</dbReference>
<feature type="region of interest" description="Disordered" evidence="16">
    <location>
        <begin position="435"/>
        <end position="466"/>
    </location>
</feature>
<evidence type="ECO:0000256" key="10">
    <source>
        <dbReference type="ARBA" id="ARBA00023004"/>
    </source>
</evidence>
<feature type="domain" description="Radical SAM core" evidence="17">
    <location>
        <begin position="66"/>
        <end position="294"/>
    </location>
</feature>
<dbReference type="Gene3D" id="3.30.70.640">
    <property type="entry name" value="Molybdopterin cofactor biosynthesis C (MoaC) domain"/>
    <property type="match status" value="1"/>
</dbReference>
<dbReference type="InterPro" id="IPR013483">
    <property type="entry name" value="MoaA"/>
</dbReference>
<comment type="pathway">
    <text evidence="2">Cofactor biosynthesis; molybdopterin biosynthesis.</text>
</comment>
<evidence type="ECO:0000256" key="4">
    <source>
        <dbReference type="ARBA" id="ARBA00009862"/>
    </source>
</evidence>
<evidence type="ECO:0000256" key="2">
    <source>
        <dbReference type="ARBA" id="ARBA00005046"/>
    </source>
</evidence>
<feature type="region of interest" description="Disordered" evidence="16">
    <location>
        <begin position="557"/>
        <end position="588"/>
    </location>
</feature>
<dbReference type="InterPro" id="IPR000385">
    <property type="entry name" value="MoaA_NifB_PqqE_Fe-S-bd_CS"/>
</dbReference>
<dbReference type="SFLD" id="SFLDG01386">
    <property type="entry name" value="main_SPASM_domain-containing"/>
    <property type="match status" value="1"/>
</dbReference>
<comment type="similarity">
    <text evidence="4">In the N-terminal section; belongs to the radical SAM superfamily. MoaA family.</text>
</comment>
<dbReference type="Pfam" id="PF06463">
    <property type="entry name" value="Mob_synth_C"/>
    <property type="match status" value="1"/>
</dbReference>
<organism evidence="18 19">
    <name type="scientific">Daedalea quercina L-15889</name>
    <dbReference type="NCBI Taxonomy" id="1314783"/>
    <lineage>
        <taxon>Eukaryota</taxon>
        <taxon>Fungi</taxon>
        <taxon>Dikarya</taxon>
        <taxon>Basidiomycota</taxon>
        <taxon>Agaricomycotina</taxon>
        <taxon>Agaricomycetes</taxon>
        <taxon>Polyporales</taxon>
        <taxon>Fomitopsis</taxon>
    </lineage>
</organism>
<dbReference type="InterPro" id="IPR002820">
    <property type="entry name" value="Mopterin_CF_biosynth-C_dom"/>
</dbReference>
<dbReference type="InterPro" id="IPR007197">
    <property type="entry name" value="rSAM"/>
</dbReference>
<dbReference type="SUPFAM" id="SSF55040">
    <property type="entry name" value="Molybdenum cofactor biosynthesis protein C, MoaC"/>
    <property type="match status" value="1"/>
</dbReference>
<evidence type="ECO:0000256" key="12">
    <source>
        <dbReference type="ARBA" id="ARBA00023134"/>
    </source>
</evidence>
<dbReference type="CDD" id="cd01335">
    <property type="entry name" value="Radical_SAM"/>
    <property type="match status" value="1"/>
</dbReference>
<keyword evidence="14" id="KW-0456">Lyase</keyword>